<dbReference type="EMBL" id="QSCO01000036">
    <property type="protein sequence ID" value="RGY03535.1"/>
    <property type="molecule type" value="Genomic_DNA"/>
</dbReference>
<organism evidence="3 5">
    <name type="scientific">Odoribacter splanchnicus</name>
    <dbReference type="NCBI Taxonomy" id="28118"/>
    <lineage>
        <taxon>Bacteria</taxon>
        <taxon>Pseudomonadati</taxon>
        <taxon>Bacteroidota</taxon>
        <taxon>Bacteroidia</taxon>
        <taxon>Bacteroidales</taxon>
        <taxon>Odoribacteraceae</taxon>
        <taxon>Odoribacter</taxon>
    </lineage>
</organism>
<dbReference type="GeneID" id="61276567"/>
<evidence type="ECO:0000313" key="6">
    <source>
        <dbReference type="Proteomes" id="UP000284434"/>
    </source>
</evidence>
<evidence type="ECO:0000313" key="3">
    <source>
        <dbReference type="EMBL" id="RGV19919.1"/>
    </source>
</evidence>
<evidence type="ECO:0000313" key="5">
    <source>
        <dbReference type="Proteomes" id="UP000283426"/>
    </source>
</evidence>
<dbReference type="Proteomes" id="UP001199750">
    <property type="component" value="Unassembled WGS sequence"/>
</dbReference>
<dbReference type="Proteomes" id="UP000284434">
    <property type="component" value="Unassembled WGS sequence"/>
</dbReference>
<dbReference type="Proteomes" id="UP001212263">
    <property type="component" value="Unassembled WGS sequence"/>
</dbReference>
<reference evidence="2" key="3">
    <citation type="submission" date="2023-01" db="EMBL/GenBank/DDBJ databases">
        <title>Human gut microbiome strain richness.</title>
        <authorList>
            <person name="Chen-Liaw A."/>
        </authorList>
    </citation>
    <scope>NUCLEOTIDE SEQUENCE</scope>
    <source>
        <strain evidence="2">RTP21484st1_B7_RTP21484_190118</strain>
    </source>
</reference>
<reference evidence="1" key="2">
    <citation type="submission" date="2022-01" db="EMBL/GenBank/DDBJ databases">
        <title>Collection of gut derived symbiotic bacterial strains cultured from healthy donors.</title>
        <authorList>
            <person name="Lin H."/>
            <person name="Kohout C."/>
            <person name="Waligurski E."/>
            <person name="Pamer E.G."/>
        </authorList>
    </citation>
    <scope>NUCLEOTIDE SEQUENCE</scope>
    <source>
        <strain evidence="1">DFI.1.149</strain>
    </source>
</reference>
<evidence type="ECO:0000313" key="1">
    <source>
        <dbReference type="EMBL" id="MCG4961566.1"/>
    </source>
</evidence>
<evidence type="ECO:0000313" key="4">
    <source>
        <dbReference type="EMBL" id="RGY03535.1"/>
    </source>
</evidence>
<dbReference type="RefSeq" id="WP_013613496.1">
    <property type="nucleotide sequence ID" value="NZ_JABWDG010000069.1"/>
</dbReference>
<dbReference type="EMBL" id="JAQMRD010000023">
    <property type="protein sequence ID" value="MDB9224313.1"/>
    <property type="molecule type" value="Genomic_DNA"/>
</dbReference>
<dbReference type="AlphaFoldDB" id="A0A3D1UK75"/>
<proteinExistence type="predicted"/>
<protein>
    <submittedName>
        <fullName evidence="3">Uncharacterized protein</fullName>
    </submittedName>
</protein>
<gene>
    <name evidence="3" type="ORF">DWW24_17045</name>
    <name evidence="4" type="ORF">DXA53_18470</name>
    <name evidence="1" type="ORF">L0P03_17185</name>
    <name evidence="2" type="ORF">PN645_15055</name>
</gene>
<comment type="caution">
    <text evidence="3">The sequence shown here is derived from an EMBL/GenBank/DDBJ whole genome shotgun (WGS) entry which is preliminary data.</text>
</comment>
<accession>A0A3D1UK75</accession>
<dbReference type="Proteomes" id="UP000283426">
    <property type="component" value="Unassembled WGS sequence"/>
</dbReference>
<sequence length="110" mass="12449">MRKIAANYICLPGFPLVKNGYVILEQGRVKDVVDTGGRIREIQGLEFYGGLIVAAYVAAYQGRLEEGDLLLPWLDEIYRRGGKEYQGVGIWEGADLLKLTWTNKTKFRLL</sequence>
<name>A0A3D1UK75_9BACT</name>
<evidence type="ECO:0000313" key="2">
    <source>
        <dbReference type="EMBL" id="MDB9224313.1"/>
    </source>
</evidence>
<reference evidence="5 6" key="1">
    <citation type="submission" date="2018-08" db="EMBL/GenBank/DDBJ databases">
        <title>A genome reference for cultivated species of the human gut microbiota.</title>
        <authorList>
            <person name="Zou Y."/>
            <person name="Xue W."/>
            <person name="Luo G."/>
        </authorList>
    </citation>
    <scope>NUCLEOTIDE SEQUENCE [LARGE SCALE GENOMIC DNA]</scope>
    <source>
        <strain evidence="3 5">AF14-6AC</strain>
        <strain evidence="4 6">OF03-11</strain>
    </source>
</reference>
<dbReference type="EMBL" id="JAKNDN010000039">
    <property type="protein sequence ID" value="MCG4961566.1"/>
    <property type="molecule type" value="Genomic_DNA"/>
</dbReference>
<dbReference type="EMBL" id="QRYW01000044">
    <property type="protein sequence ID" value="RGV19919.1"/>
    <property type="molecule type" value="Genomic_DNA"/>
</dbReference>